<evidence type="ECO:0000313" key="5">
    <source>
        <dbReference type="EMBL" id="QIE54502.1"/>
    </source>
</evidence>
<dbReference type="Pfam" id="PF23666">
    <property type="entry name" value="Rcc01698_C"/>
    <property type="match status" value="1"/>
</dbReference>
<proteinExistence type="predicted"/>
<dbReference type="Pfam" id="PF13547">
    <property type="entry name" value="GTA_TIM"/>
    <property type="match status" value="1"/>
</dbReference>
<dbReference type="CDD" id="cd19607">
    <property type="entry name" value="GTA_TIM-barrel-like"/>
    <property type="match status" value="1"/>
</dbReference>
<dbReference type="KEGG" id="hdh:G5B40_03065"/>
<dbReference type="InterPro" id="IPR032876">
    <property type="entry name" value="J_dom"/>
</dbReference>
<gene>
    <name evidence="5" type="ORF">G5B40_03065</name>
</gene>
<evidence type="ECO:0000259" key="3">
    <source>
        <dbReference type="Pfam" id="PF13550"/>
    </source>
</evidence>
<feature type="region of interest" description="Disordered" evidence="1">
    <location>
        <begin position="886"/>
        <end position="905"/>
    </location>
</feature>
<dbReference type="Pfam" id="PF13550">
    <property type="entry name" value="Phage-tail_3"/>
    <property type="match status" value="1"/>
</dbReference>
<organism evidence="5 6">
    <name type="scientific">Pikeienuella piscinae</name>
    <dbReference type="NCBI Taxonomy" id="2748098"/>
    <lineage>
        <taxon>Bacteria</taxon>
        <taxon>Pseudomonadati</taxon>
        <taxon>Pseudomonadota</taxon>
        <taxon>Alphaproteobacteria</taxon>
        <taxon>Rhodobacterales</taxon>
        <taxon>Paracoccaceae</taxon>
        <taxon>Pikeienuella</taxon>
    </lineage>
</organism>
<keyword evidence="6" id="KW-1185">Reference proteome</keyword>
<dbReference type="Gene3D" id="3.20.20.80">
    <property type="entry name" value="Glycosidases"/>
    <property type="match status" value="1"/>
</dbReference>
<name>A0A7L5BT84_9RHOB</name>
<dbReference type="EMBL" id="CP049056">
    <property type="protein sequence ID" value="QIE54502.1"/>
    <property type="molecule type" value="Genomic_DNA"/>
</dbReference>
<protein>
    <submittedName>
        <fullName evidence="5">Host specificity protein</fullName>
    </submittedName>
</protein>
<reference evidence="5 6" key="1">
    <citation type="submission" date="2020-02" db="EMBL/GenBank/DDBJ databases">
        <title>complete genome sequence of Rhodobacteraceae bacterium.</title>
        <authorList>
            <person name="Park J."/>
            <person name="Kim Y.-S."/>
            <person name="Kim K.-H."/>
        </authorList>
    </citation>
    <scope>NUCLEOTIDE SEQUENCE [LARGE SCALE GENOMIC DNA]</scope>
    <source>
        <strain evidence="5 6">RR4-56</strain>
    </source>
</reference>
<feature type="domain" description="Tip attachment protein J" evidence="3">
    <location>
        <begin position="800"/>
        <end position="962"/>
    </location>
</feature>
<evidence type="ECO:0000259" key="4">
    <source>
        <dbReference type="Pfam" id="PF23666"/>
    </source>
</evidence>
<dbReference type="Proteomes" id="UP000503336">
    <property type="component" value="Chromosome"/>
</dbReference>
<dbReference type="SUPFAM" id="SSF51445">
    <property type="entry name" value="(Trans)glycosidases"/>
    <property type="match status" value="1"/>
</dbReference>
<evidence type="ECO:0000256" key="1">
    <source>
        <dbReference type="SAM" id="MobiDB-lite"/>
    </source>
</evidence>
<dbReference type="InterPro" id="IPR056490">
    <property type="entry name" value="Rcc01698_C"/>
</dbReference>
<evidence type="ECO:0000313" key="6">
    <source>
        <dbReference type="Proteomes" id="UP000503336"/>
    </source>
</evidence>
<feature type="compositionally biased region" description="Basic and acidic residues" evidence="1">
    <location>
        <begin position="886"/>
        <end position="897"/>
    </location>
</feature>
<feature type="region of interest" description="Disordered" evidence="1">
    <location>
        <begin position="318"/>
        <end position="337"/>
    </location>
</feature>
<feature type="domain" description="Rcc01698-like C-terminal" evidence="4">
    <location>
        <begin position="1050"/>
        <end position="1149"/>
    </location>
</feature>
<dbReference type="InterPro" id="IPR025195">
    <property type="entry name" value="GTA_TIM_dom"/>
</dbReference>
<feature type="domain" description="GTA TIM-barrel-like" evidence="2">
    <location>
        <begin position="444"/>
        <end position="740"/>
    </location>
</feature>
<evidence type="ECO:0000259" key="2">
    <source>
        <dbReference type="Pfam" id="PF13547"/>
    </source>
</evidence>
<dbReference type="RefSeq" id="WP_165094824.1">
    <property type="nucleotide sequence ID" value="NZ_CP049056.1"/>
</dbReference>
<sequence length="1301" mass="140237">MATMILSAAGSSIGSAAGGTLLGLGATTVGRAAGGVAGSLIDRQVLGQGSQPIETGRVEGIRVQTAGEGDPIPQLFGRMRVGGQVIWASQFTEHVDETTEGGKGGGRRTSEYRYTISFAVALCEGRIRRIGRVWADGAEISLSDYQYRLYKGGAAQLPDPLIDAIEGGAPAYRDLAYLVFEEMPLAAFGNRIPQLNFEVWREPAAAPGANGDTAAPLSELVRAVAMSPGSGEFSLETKKILRLTSPGRAEFENVNTISERPDLMIGLDQLEAEAPNCGAVSLIVSWFGDDLRCGRCQIRPCVETSNKDTSPSTWRVNGVGRGGARTVSTDDAGRPIYGGTPADGSVIRSIREMKSRGLEVMFYPFILMDVPADNQNTDPWSGEVGQPPFPWRGRITLNRAPGVAGSPDKTEVATEQVDRFFGAAAVSDFTADGETVEYHGPAEWSFRRFILHYAHMCALAGGVESFCIGSEMRSLTQIRSGPNAYPTVARLCALASDVRSILGPHVKIGYAADWSEYFGHHPGDGSGDVFFHLDPLWADSNIDFVGIDNYLPLADWRYREGHADESSNSVYSLSYLDDNVEGGEGYDWFYADKAARDAQVRTPIVDTAHGEDWVFRPKDIRNWWSEPHRNRPGGVRASATTAWIPRSKPIWFTEIGCPAVDLGANQPNVFVDPKSSENALPYFSRGVRDDFMQRRYLQAALTHWANPGNNPVSPVYGGQMIQLNRTFIWTWDARPWPDFPNRLTVWSDGPNHRLGHWITGRLGAASLADVVAEICLRAGLKDFDVSELYGVVQGFMLEDAGSGRAALQSLMTAFAFDAHESGPTLRFRHRHRPVDATLGREEVTLAKDGGANMSLSRAPDGELAASISFRFIDSERDYETGAIEARSVDSRSTRKESSSAPLLLDGGSAQSIADRQLAEVAAGRETCRVVAARRRLALEPGDIIALDEVPGDARYRIDSIEDAGARALKLTRIELKAYAVAPRNVPPTPPQPVFPATPVASEFLDLPAIGGGETGPLIAAFADPWSGAASLYVADGDEDFARVARVARPAVMGTLVTELPAAAPDLWTRGVSVEVALYGGGLSAKPDISILNGANRAALMSPAGEWEIIQFQSAVLVGANRWRLTRLLRGQAGTEAFIGDPTPAGAAFVLIDSAVTPIDTPASLRGVERHWRIGPSRKSFAHDSYSGFIATDRGTRLRPFAPAHLRASRDAASGDVTLTWVRRARIDGDSWDGIDPPLGEAREAYLVRIGASRTVETASPRWVWTAAMQATDGVAGAVEIAVAQLSNQFGAGPESKVTIDV</sequence>
<dbReference type="InterPro" id="IPR017853">
    <property type="entry name" value="GH"/>
</dbReference>
<accession>A0A7L5BT84</accession>